<sequence>MDNWRSNLPMVEFTYNGTPHMSTQASPFFANVRYNLLSNMGPRIVSNVKSANNQATALKQAYQELQVTLSAAVTTYKEYTDIKRQEGPTYQKSDQVMVDSRQSFRVAPKIYSEASQAP</sequence>
<evidence type="ECO:0000313" key="2">
    <source>
        <dbReference type="Proteomes" id="UP001165960"/>
    </source>
</evidence>
<gene>
    <name evidence="1" type="ORF">DSO57_1017622</name>
</gene>
<comment type="caution">
    <text evidence="1">The sequence shown here is derived from an EMBL/GenBank/DDBJ whole genome shotgun (WGS) entry which is preliminary data.</text>
</comment>
<name>A0ACC2RVU2_9FUNG</name>
<accession>A0ACC2RVU2</accession>
<protein>
    <submittedName>
        <fullName evidence="1">Uncharacterized protein</fullName>
    </submittedName>
</protein>
<keyword evidence="2" id="KW-1185">Reference proteome</keyword>
<reference evidence="1" key="1">
    <citation type="submission" date="2022-04" db="EMBL/GenBank/DDBJ databases">
        <title>Genome of the entomopathogenic fungus Entomophthora muscae.</title>
        <authorList>
            <person name="Elya C."/>
            <person name="Lovett B.R."/>
            <person name="Lee E."/>
            <person name="Macias A.M."/>
            <person name="Hajek A.E."/>
            <person name="De Bivort B.L."/>
            <person name="Kasson M.T."/>
            <person name="De Fine Licht H.H."/>
            <person name="Stajich J.E."/>
        </authorList>
    </citation>
    <scope>NUCLEOTIDE SEQUENCE</scope>
    <source>
        <strain evidence="1">Berkeley</strain>
    </source>
</reference>
<organism evidence="1 2">
    <name type="scientific">Entomophthora muscae</name>
    <dbReference type="NCBI Taxonomy" id="34485"/>
    <lineage>
        <taxon>Eukaryota</taxon>
        <taxon>Fungi</taxon>
        <taxon>Fungi incertae sedis</taxon>
        <taxon>Zoopagomycota</taxon>
        <taxon>Entomophthoromycotina</taxon>
        <taxon>Entomophthoromycetes</taxon>
        <taxon>Entomophthorales</taxon>
        <taxon>Entomophthoraceae</taxon>
        <taxon>Entomophthora</taxon>
    </lineage>
</organism>
<evidence type="ECO:0000313" key="1">
    <source>
        <dbReference type="EMBL" id="KAJ9054147.1"/>
    </source>
</evidence>
<dbReference type="EMBL" id="QTSX02006464">
    <property type="protein sequence ID" value="KAJ9054147.1"/>
    <property type="molecule type" value="Genomic_DNA"/>
</dbReference>
<dbReference type="Proteomes" id="UP001165960">
    <property type="component" value="Unassembled WGS sequence"/>
</dbReference>
<proteinExistence type="predicted"/>